<evidence type="ECO:0000256" key="1">
    <source>
        <dbReference type="ARBA" id="ARBA00022475"/>
    </source>
</evidence>
<dbReference type="GO" id="GO:0051301">
    <property type="term" value="P:cell division"/>
    <property type="evidence" value="ECO:0007669"/>
    <property type="project" value="UniProtKB-KW"/>
</dbReference>
<dbReference type="HAMAP" id="MF_02033">
    <property type="entry name" value="FtsA"/>
    <property type="match status" value="1"/>
</dbReference>
<evidence type="ECO:0000256" key="7">
    <source>
        <dbReference type="SAM" id="MobiDB-lite"/>
    </source>
</evidence>
<evidence type="ECO:0000313" key="10">
    <source>
        <dbReference type="Proteomes" id="UP001354989"/>
    </source>
</evidence>
<keyword evidence="10" id="KW-1185">Reference proteome</keyword>
<evidence type="ECO:0000256" key="2">
    <source>
        <dbReference type="ARBA" id="ARBA00022618"/>
    </source>
</evidence>
<dbReference type="RefSeq" id="WP_332919065.1">
    <property type="nucleotide sequence ID" value="NZ_AP025292.1"/>
</dbReference>
<dbReference type="Pfam" id="PF02491">
    <property type="entry name" value="SHS2_FTSA"/>
    <property type="match status" value="1"/>
</dbReference>
<organism evidence="9 10">
    <name type="scientific">Persicobacter psychrovividus</name>
    <dbReference type="NCBI Taxonomy" id="387638"/>
    <lineage>
        <taxon>Bacteria</taxon>
        <taxon>Pseudomonadati</taxon>
        <taxon>Bacteroidota</taxon>
        <taxon>Cytophagia</taxon>
        <taxon>Cytophagales</taxon>
        <taxon>Persicobacteraceae</taxon>
        <taxon>Persicobacter</taxon>
    </lineage>
</organism>
<dbReference type="Pfam" id="PF14450">
    <property type="entry name" value="FtsA"/>
    <property type="match status" value="2"/>
</dbReference>
<dbReference type="SUPFAM" id="SSF53067">
    <property type="entry name" value="Actin-like ATPase domain"/>
    <property type="match status" value="2"/>
</dbReference>
<feature type="region of interest" description="Disordered" evidence="7">
    <location>
        <begin position="420"/>
        <end position="461"/>
    </location>
</feature>
<dbReference type="EMBL" id="AP025292">
    <property type="protein sequence ID" value="BDC99413.1"/>
    <property type="molecule type" value="Genomic_DNA"/>
</dbReference>
<protein>
    <recommendedName>
        <fullName evidence="5 6">Cell division protein FtsA</fullName>
    </recommendedName>
</protein>
<name>A0ABM7VEP4_9BACT</name>
<proteinExistence type="inferred from homology"/>
<dbReference type="InterPro" id="IPR043129">
    <property type="entry name" value="ATPase_NBD"/>
</dbReference>
<dbReference type="Proteomes" id="UP001354989">
    <property type="component" value="Chromosome"/>
</dbReference>
<feature type="domain" description="SHS2" evidence="8">
    <location>
        <begin position="8"/>
        <end position="196"/>
    </location>
</feature>
<dbReference type="InterPro" id="IPR003494">
    <property type="entry name" value="SHS2_FtsA"/>
</dbReference>
<keyword evidence="2 5" id="KW-0132">Cell division</keyword>
<keyword evidence="3 5" id="KW-0472">Membrane</keyword>
<sequence length="481" mass="51969">MEGTEKIVVGLDIGTTKICAVVGRKDKNGKLEVLGVGKAISDGVIRGIVSNLDRTTEAIEKAISQASKESNVNISKVNVGIAGQHINSSFQHGSITRENSEEVISVEDVENLQNDMHRLVVQPGCEIIHAMPQDYVVDHNESVSDPVGMTGIKLEGNFHIITARTTAIKNIDKCVEQAALTRGELILEPLASAMAVLSSEEKEAGVCLVDIGGGTTDIAIFHDNIIRHTAVIPLGGNIITDDIKQGLQVMTQQAEALKTKFGSAMPDEASEYELVTIPGLRERASKDISVKNLSSVIGSRMEEIIELIHHHILDSGCAKQLSAGIVITGGGALLHNLKPLMELMTGLEVRIGYPNEYLGKSETEEVKSPIFATAMGLVLAGFRSIDERQDRYIRIRSKKAQVSEPAVVQPAPIEQEPVRPAPVAARTATTTTTTHQGGRRTTRPVAQPQPQAAAPEPEKKTNVFNKLFNQVRTFLVEDEEV</sequence>
<dbReference type="PANTHER" id="PTHR32432">
    <property type="entry name" value="CELL DIVISION PROTEIN FTSA-RELATED"/>
    <property type="match status" value="1"/>
</dbReference>
<evidence type="ECO:0000256" key="5">
    <source>
        <dbReference type="HAMAP-Rule" id="MF_02033"/>
    </source>
</evidence>
<reference evidence="9 10" key="1">
    <citation type="submission" date="2021-12" db="EMBL/GenBank/DDBJ databases">
        <title>Genome sequencing of bacteria with rrn-lacking chromosome and rrn-plasmid.</title>
        <authorList>
            <person name="Anda M."/>
            <person name="Iwasaki W."/>
        </authorList>
    </citation>
    <scope>NUCLEOTIDE SEQUENCE [LARGE SCALE GENOMIC DNA]</scope>
    <source>
        <strain evidence="9 10">NBRC 101262</strain>
    </source>
</reference>
<dbReference type="InterPro" id="IPR050696">
    <property type="entry name" value="FtsA/MreB"/>
</dbReference>
<comment type="subcellular location">
    <subcellularLocation>
        <location evidence="5">Cell membrane</location>
        <topology evidence="5">Peripheral membrane protein</topology>
        <orientation evidence="5">Cytoplasmic side</orientation>
    </subcellularLocation>
    <text evidence="5">Localizes to the Z ring in an FtsZ-dependent manner. Targeted to the membrane through a conserved C-terminal amphipathic helix.</text>
</comment>
<dbReference type="Gene3D" id="3.30.1490.110">
    <property type="match status" value="1"/>
</dbReference>
<comment type="subunit">
    <text evidence="5">Self-interacts. Interacts with FtsZ.</text>
</comment>
<dbReference type="NCBIfam" id="TIGR01174">
    <property type="entry name" value="ftsA"/>
    <property type="match status" value="1"/>
</dbReference>
<dbReference type="PIRSF" id="PIRSF003101">
    <property type="entry name" value="FtsA"/>
    <property type="match status" value="1"/>
</dbReference>
<gene>
    <name evidence="5 9" type="primary">ftsA</name>
    <name evidence="9" type="ORF">PEPS_16940</name>
</gene>
<feature type="compositionally biased region" description="Low complexity" evidence="7">
    <location>
        <begin position="421"/>
        <end position="436"/>
    </location>
</feature>
<comment type="similarity">
    <text evidence="5 6">Belongs to the FtsA/MreB family.</text>
</comment>
<keyword evidence="1 5" id="KW-1003">Cell membrane</keyword>
<feature type="compositionally biased region" description="Low complexity" evidence="7">
    <location>
        <begin position="443"/>
        <end position="455"/>
    </location>
</feature>
<evidence type="ECO:0000256" key="3">
    <source>
        <dbReference type="ARBA" id="ARBA00023136"/>
    </source>
</evidence>
<dbReference type="CDD" id="cd24048">
    <property type="entry name" value="ASKHA_NBD_FtsA"/>
    <property type="match status" value="1"/>
</dbReference>
<dbReference type="InterPro" id="IPR020823">
    <property type="entry name" value="Cell_div_FtsA"/>
</dbReference>
<dbReference type="Gene3D" id="3.30.420.40">
    <property type="match status" value="2"/>
</dbReference>
<keyword evidence="4 5" id="KW-0131">Cell cycle</keyword>
<evidence type="ECO:0000259" key="8">
    <source>
        <dbReference type="SMART" id="SM00842"/>
    </source>
</evidence>
<comment type="function">
    <text evidence="5 6">Cell division protein that is involved in the assembly of the Z ring. May serve as a membrane anchor for the Z ring.</text>
</comment>
<accession>A0ABM7VEP4</accession>
<evidence type="ECO:0000256" key="6">
    <source>
        <dbReference type="PIRNR" id="PIRNR003101"/>
    </source>
</evidence>
<dbReference type="SMART" id="SM00842">
    <property type="entry name" value="FtsA"/>
    <property type="match status" value="1"/>
</dbReference>
<evidence type="ECO:0000256" key="4">
    <source>
        <dbReference type="ARBA" id="ARBA00023306"/>
    </source>
</evidence>
<evidence type="ECO:0000313" key="9">
    <source>
        <dbReference type="EMBL" id="BDC99413.1"/>
    </source>
</evidence>
<dbReference type="PANTHER" id="PTHR32432:SF4">
    <property type="entry name" value="CELL DIVISION PROTEIN FTSA"/>
    <property type="match status" value="1"/>
</dbReference>